<dbReference type="Pfam" id="PF00646">
    <property type="entry name" value="F-box"/>
    <property type="match status" value="1"/>
</dbReference>
<dbReference type="EMBL" id="JXTC01000040">
    <property type="protein sequence ID" value="PON96202.1"/>
    <property type="molecule type" value="Genomic_DNA"/>
</dbReference>
<dbReference type="Gene3D" id="1.20.1280.50">
    <property type="match status" value="1"/>
</dbReference>
<feature type="domain" description="F-box" evidence="2">
    <location>
        <begin position="25"/>
        <end position="64"/>
    </location>
</feature>
<dbReference type="InterPro" id="IPR050796">
    <property type="entry name" value="SCF_F-box_component"/>
</dbReference>
<dbReference type="InterPro" id="IPR036047">
    <property type="entry name" value="F-box-like_dom_sf"/>
</dbReference>
<dbReference type="AlphaFoldDB" id="A0A2P5FEI4"/>
<dbReference type="PANTHER" id="PTHR31672:SF13">
    <property type="entry name" value="F-BOX PROTEIN CPR30-LIKE"/>
    <property type="match status" value="1"/>
</dbReference>
<organism evidence="3 4">
    <name type="scientific">Trema orientale</name>
    <name type="common">Charcoal tree</name>
    <name type="synonym">Celtis orientalis</name>
    <dbReference type="NCBI Taxonomy" id="63057"/>
    <lineage>
        <taxon>Eukaryota</taxon>
        <taxon>Viridiplantae</taxon>
        <taxon>Streptophyta</taxon>
        <taxon>Embryophyta</taxon>
        <taxon>Tracheophyta</taxon>
        <taxon>Spermatophyta</taxon>
        <taxon>Magnoliopsida</taxon>
        <taxon>eudicotyledons</taxon>
        <taxon>Gunneridae</taxon>
        <taxon>Pentapetalae</taxon>
        <taxon>rosids</taxon>
        <taxon>fabids</taxon>
        <taxon>Rosales</taxon>
        <taxon>Cannabaceae</taxon>
        <taxon>Trema</taxon>
    </lineage>
</organism>
<dbReference type="PROSITE" id="PS50181">
    <property type="entry name" value="FBOX"/>
    <property type="match status" value="1"/>
</dbReference>
<dbReference type="InterPro" id="IPR001810">
    <property type="entry name" value="F-box_dom"/>
</dbReference>
<sequence>MAEHDHHHNQTAQKRRKQNENWGAPDDVIREILLRLPVKSLLRFRAVCKKWRNMIQETNFIDQHYDISRARDAPALVWEYGFIKHSDSTTICNHPHATPGRDAIYKVWGIFEGLVVEQLHDIIHVRNPATRRALLLPPLSARIISRHFDFNPSTGVATLLCRYSTMYMAERGCKILRIGIDKGWRHFTKEDALLLQSGDDDQKDLHIIFHVRRESRNVIDVYSCDMRKGRLSVTYFPRQLTFPANSYNLFQSGNCMAYGIICNEEFQFMVLEKQEEENYRFKWNEKLNIVPLPFLRRNPHLYNGTLRVTSLNANDLWFVHNEAFKFCYDMETKKIKEAGTLVGDVRTFEYRPSLKTLEGMEPVIDDFTYPYVSFGFLPNPEEPRQV</sequence>
<evidence type="ECO:0000313" key="4">
    <source>
        <dbReference type="Proteomes" id="UP000237000"/>
    </source>
</evidence>
<dbReference type="OrthoDB" id="1731189at2759"/>
<evidence type="ECO:0000259" key="2">
    <source>
        <dbReference type="PROSITE" id="PS50181"/>
    </source>
</evidence>
<proteinExistence type="predicted"/>
<dbReference type="InParanoid" id="A0A2P5FEI4"/>
<dbReference type="CDD" id="cd22157">
    <property type="entry name" value="F-box_AtFBW1-like"/>
    <property type="match status" value="1"/>
</dbReference>
<keyword evidence="4" id="KW-1185">Reference proteome</keyword>
<gene>
    <name evidence="3" type="ORF">TorRG33x02_081320</name>
</gene>
<comment type="caution">
    <text evidence="3">The sequence shown here is derived from an EMBL/GenBank/DDBJ whole genome shotgun (WGS) entry which is preliminary data.</text>
</comment>
<accession>A0A2P5FEI4</accession>
<reference evidence="4" key="1">
    <citation type="submission" date="2016-06" db="EMBL/GenBank/DDBJ databases">
        <title>Parallel loss of symbiosis genes in relatives of nitrogen-fixing non-legume Parasponia.</title>
        <authorList>
            <person name="Van Velzen R."/>
            <person name="Holmer R."/>
            <person name="Bu F."/>
            <person name="Rutten L."/>
            <person name="Van Zeijl A."/>
            <person name="Liu W."/>
            <person name="Santuari L."/>
            <person name="Cao Q."/>
            <person name="Sharma T."/>
            <person name="Shen D."/>
            <person name="Roswanjaya Y."/>
            <person name="Wardhani T."/>
            <person name="Kalhor M.S."/>
            <person name="Jansen J."/>
            <person name="Van den Hoogen J."/>
            <person name="Gungor B."/>
            <person name="Hartog M."/>
            <person name="Hontelez J."/>
            <person name="Verver J."/>
            <person name="Yang W.-C."/>
            <person name="Schijlen E."/>
            <person name="Repin R."/>
            <person name="Schilthuizen M."/>
            <person name="Schranz E."/>
            <person name="Heidstra R."/>
            <person name="Miyata K."/>
            <person name="Fedorova E."/>
            <person name="Kohlen W."/>
            <person name="Bisseling T."/>
            <person name="Smit S."/>
            <person name="Geurts R."/>
        </authorList>
    </citation>
    <scope>NUCLEOTIDE SEQUENCE [LARGE SCALE GENOMIC DNA]</scope>
    <source>
        <strain evidence="4">cv. RG33-2</strain>
    </source>
</reference>
<feature type="region of interest" description="Disordered" evidence="1">
    <location>
        <begin position="1"/>
        <end position="21"/>
    </location>
</feature>
<dbReference type="SMART" id="SM00256">
    <property type="entry name" value="FBOX"/>
    <property type="match status" value="1"/>
</dbReference>
<evidence type="ECO:0000256" key="1">
    <source>
        <dbReference type="SAM" id="MobiDB-lite"/>
    </source>
</evidence>
<evidence type="ECO:0000313" key="3">
    <source>
        <dbReference type="EMBL" id="PON96202.1"/>
    </source>
</evidence>
<dbReference type="Proteomes" id="UP000237000">
    <property type="component" value="Unassembled WGS sequence"/>
</dbReference>
<name>A0A2P5FEI4_TREOI</name>
<dbReference type="PANTHER" id="PTHR31672">
    <property type="entry name" value="BNACNNG10540D PROTEIN"/>
    <property type="match status" value="1"/>
</dbReference>
<protein>
    <submittedName>
        <fullName evidence="3">F-box domain containing protein</fullName>
    </submittedName>
</protein>
<dbReference type="SUPFAM" id="SSF81383">
    <property type="entry name" value="F-box domain"/>
    <property type="match status" value="1"/>
</dbReference>